<dbReference type="Proteomes" id="UP000249134">
    <property type="component" value="Chromosome 1"/>
</dbReference>
<dbReference type="GO" id="GO:0016301">
    <property type="term" value="F:kinase activity"/>
    <property type="evidence" value="ECO:0007669"/>
    <property type="project" value="UniProtKB-KW"/>
</dbReference>
<proteinExistence type="predicted"/>
<dbReference type="KEGG" id="blen:NCTC4824_03958"/>
<evidence type="ECO:0000313" key="1">
    <source>
        <dbReference type="EMBL" id="SQI63165.1"/>
    </source>
</evidence>
<evidence type="ECO:0000313" key="2">
    <source>
        <dbReference type="Proteomes" id="UP000249134"/>
    </source>
</evidence>
<reference evidence="1 2" key="1">
    <citation type="submission" date="2018-06" db="EMBL/GenBank/DDBJ databases">
        <authorList>
            <consortium name="Pathogen Informatics"/>
            <person name="Doyle S."/>
        </authorList>
    </citation>
    <scope>NUCLEOTIDE SEQUENCE [LARGE SCALE GENOMIC DNA]</scope>
    <source>
        <strain evidence="1 2">NCTC4824</strain>
    </source>
</reference>
<dbReference type="EMBL" id="LS483476">
    <property type="protein sequence ID" value="SQI63165.1"/>
    <property type="molecule type" value="Genomic_DNA"/>
</dbReference>
<dbReference type="Gene3D" id="3.40.50.300">
    <property type="entry name" value="P-loop containing nucleotide triphosphate hydrolases"/>
    <property type="match status" value="1"/>
</dbReference>
<dbReference type="AlphaFoldDB" id="A0A2X4ZEY1"/>
<dbReference type="RefSeq" id="WP_066143756.1">
    <property type="nucleotide sequence ID" value="NZ_CBCSGM010000004.1"/>
</dbReference>
<sequence>MGTRILRYFAGGNTTQGFYNLYDSNLADLDRVFILSGKSSREKSYIIEQLLEKWTEAGYTIEVIHRANDYQRLEGLIIRTLSFAVIDGDLPRTIGKEYVGSHWETIDMDQASRTANLDKSENEISELIEKMEVAFDKAYQAYAEGLRVHDDWERIYINQMDFEKANETIHKSIADLFPETKTCQRESDTKHRFLGAATPEGPIDYVDNITEELKARYFLKGRAGTGKSTFLRKIVQEAKLRGYDIEVYHCGFDPESLDMVVVRALGWAIFDSTKPHEYFPSRPGDEIIDMYELTIAPGTDETFATEIAKIESAYRKHMDAGKKYLAEAKVYQDELEEIYAEVTNHSYLAQILSEMDDELQELASEHK</sequence>
<name>A0A2X4ZEY1_LEDLE</name>
<gene>
    <name evidence="1" type="ORF">NCTC4824_03958</name>
</gene>
<accession>A0A2X4ZEY1</accession>
<dbReference type="SUPFAM" id="SSF52540">
    <property type="entry name" value="P-loop containing nucleoside triphosphate hydrolases"/>
    <property type="match status" value="1"/>
</dbReference>
<protein>
    <submittedName>
        <fullName evidence="1">Putative nucleotide kinase</fullName>
    </submittedName>
</protein>
<dbReference type="InterPro" id="IPR027417">
    <property type="entry name" value="P-loop_NTPase"/>
</dbReference>
<dbReference type="STRING" id="1348624.GCA_001591545_02980"/>
<keyword evidence="1" id="KW-0808">Transferase</keyword>
<keyword evidence="2" id="KW-1185">Reference proteome</keyword>
<organism evidence="1 2">
    <name type="scientific">Lederbergia lenta</name>
    <name type="common">Bacillus lentus</name>
    <dbReference type="NCBI Taxonomy" id="1467"/>
    <lineage>
        <taxon>Bacteria</taxon>
        <taxon>Bacillati</taxon>
        <taxon>Bacillota</taxon>
        <taxon>Bacilli</taxon>
        <taxon>Bacillales</taxon>
        <taxon>Bacillaceae</taxon>
        <taxon>Lederbergia</taxon>
    </lineage>
</organism>
<keyword evidence="1" id="KW-0418">Kinase</keyword>